<dbReference type="AlphaFoldDB" id="A0A426ZUZ9"/>
<organism evidence="2 3">
    <name type="scientific">Ensete ventricosum</name>
    <name type="common">Abyssinian banana</name>
    <name type="synonym">Musa ensete</name>
    <dbReference type="NCBI Taxonomy" id="4639"/>
    <lineage>
        <taxon>Eukaryota</taxon>
        <taxon>Viridiplantae</taxon>
        <taxon>Streptophyta</taxon>
        <taxon>Embryophyta</taxon>
        <taxon>Tracheophyta</taxon>
        <taxon>Spermatophyta</taxon>
        <taxon>Magnoliopsida</taxon>
        <taxon>Liliopsida</taxon>
        <taxon>Zingiberales</taxon>
        <taxon>Musaceae</taxon>
        <taxon>Ensete</taxon>
    </lineage>
</organism>
<evidence type="ECO:0000256" key="1">
    <source>
        <dbReference type="SAM" id="MobiDB-lite"/>
    </source>
</evidence>
<proteinExistence type="predicted"/>
<protein>
    <submittedName>
        <fullName evidence="2">Uncharacterized protein</fullName>
    </submittedName>
</protein>
<evidence type="ECO:0000313" key="2">
    <source>
        <dbReference type="EMBL" id="RRT67807.1"/>
    </source>
</evidence>
<reference evidence="2 3" key="1">
    <citation type="journal article" date="2014" name="Agronomy (Basel)">
        <title>A Draft Genome Sequence for Ensete ventricosum, the Drought-Tolerant Tree Against Hunger.</title>
        <authorList>
            <person name="Harrison J."/>
            <person name="Moore K.A."/>
            <person name="Paszkiewicz K."/>
            <person name="Jones T."/>
            <person name="Grant M."/>
            <person name="Ambacheew D."/>
            <person name="Muzemil S."/>
            <person name="Studholme D.J."/>
        </authorList>
    </citation>
    <scope>NUCLEOTIDE SEQUENCE [LARGE SCALE GENOMIC DNA]</scope>
</reference>
<feature type="region of interest" description="Disordered" evidence="1">
    <location>
        <begin position="1"/>
        <end position="28"/>
    </location>
</feature>
<evidence type="ECO:0000313" key="3">
    <source>
        <dbReference type="Proteomes" id="UP000287651"/>
    </source>
</evidence>
<comment type="caution">
    <text evidence="2">The sequence shown here is derived from an EMBL/GenBank/DDBJ whole genome shotgun (WGS) entry which is preliminary data.</text>
</comment>
<gene>
    <name evidence="2" type="ORF">B296_00038913</name>
</gene>
<dbReference type="EMBL" id="AMZH03004904">
    <property type="protein sequence ID" value="RRT67807.1"/>
    <property type="molecule type" value="Genomic_DNA"/>
</dbReference>
<sequence>MTSPAPSSRATSTGPTTSRPWRPCPRGWSRTPTSLAACRRPPCPFSASCRLPRGMLIRLQKEPLPPPRNRSSTVCRMSSRCFFSLSYCSVV</sequence>
<name>A0A426ZUZ9_ENSVE</name>
<accession>A0A426ZUZ9</accession>
<dbReference type="Proteomes" id="UP000287651">
    <property type="component" value="Unassembled WGS sequence"/>
</dbReference>
<feature type="compositionally biased region" description="Low complexity" evidence="1">
    <location>
        <begin position="1"/>
        <end position="20"/>
    </location>
</feature>